<accession>V5ESJ6</accession>
<dbReference type="Gene3D" id="3.40.395.10">
    <property type="entry name" value="Adenoviral Proteinase, Chain A"/>
    <property type="match status" value="1"/>
</dbReference>
<dbReference type="Pfam" id="PF02902">
    <property type="entry name" value="Peptidase_C48"/>
    <property type="match status" value="1"/>
</dbReference>
<feature type="compositionally biased region" description="Basic and acidic residues" evidence="5">
    <location>
        <begin position="284"/>
        <end position="304"/>
    </location>
</feature>
<evidence type="ECO:0000256" key="4">
    <source>
        <dbReference type="ARBA" id="ARBA00022807"/>
    </source>
</evidence>
<evidence type="ECO:0000256" key="3">
    <source>
        <dbReference type="ARBA" id="ARBA00022801"/>
    </source>
</evidence>
<comment type="similarity">
    <text evidence="1">Belongs to the peptidase C48 family.</text>
</comment>
<dbReference type="EMBL" id="KI545893">
    <property type="protein sequence ID" value="EST04894.1"/>
    <property type="molecule type" value="Genomic_DNA"/>
</dbReference>
<feature type="region of interest" description="Disordered" evidence="5">
    <location>
        <begin position="355"/>
        <end position="394"/>
    </location>
</feature>
<feature type="compositionally biased region" description="Gly residues" evidence="5">
    <location>
        <begin position="498"/>
        <end position="507"/>
    </location>
</feature>
<keyword evidence="2" id="KW-0645">Protease</keyword>
<keyword evidence="8" id="KW-1185">Reference proteome</keyword>
<dbReference type="SUPFAM" id="SSF54001">
    <property type="entry name" value="Cysteine proteinases"/>
    <property type="match status" value="1"/>
</dbReference>
<dbReference type="Proteomes" id="UP000019377">
    <property type="component" value="Unassembled WGS sequence"/>
</dbReference>
<feature type="domain" description="Ubiquitin-like protease family profile" evidence="6">
    <location>
        <begin position="15"/>
        <end position="188"/>
    </location>
</feature>
<evidence type="ECO:0000256" key="1">
    <source>
        <dbReference type="ARBA" id="ARBA00005234"/>
    </source>
</evidence>
<dbReference type="GeneID" id="27421802"/>
<dbReference type="eggNOG" id="KOG3246">
    <property type="taxonomic scope" value="Eukaryota"/>
</dbReference>
<name>V5ESJ6_KALBG</name>
<evidence type="ECO:0000256" key="5">
    <source>
        <dbReference type="SAM" id="MobiDB-lite"/>
    </source>
</evidence>
<feature type="region of interest" description="Disordered" evidence="5">
    <location>
        <begin position="274"/>
        <end position="304"/>
    </location>
</feature>
<dbReference type="GO" id="GO:0006396">
    <property type="term" value="P:RNA processing"/>
    <property type="evidence" value="ECO:0007669"/>
    <property type="project" value="InterPro"/>
</dbReference>
<evidence type="ECO:0000313" key="7">
    <source>
        <dbReference type="EMBL" id="EST04894.1"/>
    </source>
</evidence>
<dbReference type="InterPro" id="IPR038765">
    <property type="entry name" value="Papain-like_cys_pep_sf"/>
</dbReference>
<dbReference type="GO" id="GO:0000338">
    <property type="term" value="P:protein deneddylation"/>
    <property type="evidence" value="ECO:0007669"/>
    <property type="project" value="TreeGrafter"/>
</dbReference>
<evidence type="ECO:0000313" key="8">
    <source>
        <dbReference type="Proteomes" id="UP000019377"/>
    </source>
</evidence>
<gene>
    <name evidence="7" type="ORF">PSEUBRA_SCAF7g04421</name>
</gene>
<dbReference type="HOGENOM" id="CLU_014399_0_0_1"/>
<feature type="region of interest" description="Disordered" evidence="5">
    <location>
        <begin position="427"/>
        <end position="688"/>
    </location>
</feature>
<dbReference type="PROSITE" id="PS50600">
    <property type="entry name" value="ULP_PROTEASE"/>
    <property type="match status" value="1"/>
</dbReference>
<dbReference type="InterPro" id="IPR003653">
    <property type="entry name" value="Peptidase_C48_C"/>
</dbReference>
<feature type="compositionally biased region" description="Basic and acidic residues" evidence="5">
    <location>
        <begin position="673"/>
        <end position="682"/>
    </location>
</feature>
<organism evidence="7 8">
    <name type="scientific">Kalmanozyma brasiliensis (strain GHG001)</name>
    <name type="common">Yeast</name>
    <name type="synonym">Pseudozyma brasiliensis</name>
    <dbReference type="NCBI Taxonomy" id="1365824"/>
    <lineage>
        <taxon>Eukaryota</taxon>
        <taxon>Fungi</taxon>
        <taxon>Dikarya</taxon>
        <taxon>Basidiomycota</taxon>
        <taxon>Ustilaginomycotina</taxon>
        <taxon>Ustilaginomycetes</taxon>
        <taxon>Ustilaginales</taxon>
        <taxon>Ustilaginaceae</taxon>
        <taxon>Kalmanozyma</taxon>
    </lineage>
</organism>
<dbReference type="Pfam" id="PF12622">
    <property type="entry name" value="NpwBP"/>
    <property type="match status" value="1"/>
</dbReference>
<keyword evidence="4" id="KW-0788">Thiol protease</keyword>
<dbReference type="InterPro" id="IPR019007">
    <property type="entry name" value="Wbp11/ELF5/Saf1_N"/>
</dbReference>
<dbReference type="PANTHER" id="PTHR46468">
    <property type="entry name" value="SENTRIN-SPECIFIC PROTEASE 8"/>
    <property type="match status" value="1"/>
</dbReference>
<keyword evidence="3" id="KW-0378">Hydrolase</keyword>
<dbReference type="InterPro" id="IPR044613">
    <property type="entry name" value="Nep1/2-like"/>
</dbReference>
<dbReference type="GO" id="GO:0008234">
    <property type="term" value="F:cysteine-type peptidase activity"/>
    <property type="evidence" value="ECO:0007669"/>
    <property type="project" value="UniProtKB-KW"/>
</dbReference>
<proteinExistence type="inferred from homology"/>
<dbReference type="GO" id="GO:0006508">
    <property type="term" value="P:proteolysis"/>
    <property type="evidence" value="ECO:0007669"/>
    <property type="project" value="UniProtKB-KW"/>
</dbReference>
<dbReference type="AlphaFoldDB" id="V5ESJ6"/>
<dbReference type="Pfam" id="PF09429">
    <property type="entry name" value="Wbp11"/>
    <property type="match status" value="1"/>
</dbReference>
<dbReference type="PANTHER" id="PTHR46468:SF1">
    <property type="entry name" value="SENTRIN-SPECIFIC PROTEASE 8"/>
    <property type="match status" value="1"/>
</dbReference>
<protein>
    <recommendedName>
        <fullName evidence="6">Ubiquitin-like protease family profile domain-containing protein</fullName>
    </recommendedName>
</protein>
<evidence type="ECO:0000256" key="2">
    <source>
        <dbReference type="ARBA" id="ARBA00022670"/>
    </source>
</evidence>
<dbReference type="OrthoDB" id="5065855at2759"/>
<feature type="compositionally biased region" description="Low complexity" evidence="5">
    <location>
        <begin position="557"/>
        <end position="568"/>
    </location>
</feature>
<feature type="compositionally biased region" description="Low complexity" evidence="5">
    <location>
        <begin position="532"/>
        <end position="550"/>
    </location>
</feature>
<feature type="compositionally biased region" description="Polar residues" evidence="5">
    <location>
        <begin position="359"/>
        <end position="376"/>
    </location>
</feature>
<feature type="compositionally biased region" description="Pro residues" evidence="5">
    <location>
        <begin position="569"/>
        <end position="581"/>
    </location>
</feature>
<dbReference type="GO" id="GO:0019784">
    <property type="term" value="F:deNEDDylase activity"/>
    <property type="evidence" value="ECO:0007669"/>
    <property type="project" value="InterPro"/>
</dbReference>
<dbReference type="OMA" id="DPRWSIY"/>
<dbReference type="STRING" id="1365824.V5ESJ6"/>
<evidence type="ECO:0000259" key="6">
    <source>
        <dbReference type="PROSITE" id="PS50600"/>
    </source>
</evidence>
<feature type="compositionally biased region" description="Acidic residues" evidence="5">
    <location>
        <begin position="440"/>
        <end position="458"/>
    </location>
</feature>
<reference evidence="8" key="1">
    <citation type="journal article" date="2013" name="Genome Announc.">
        <title>Draft genome sequence of Pseudozyma brasiliensis sp. nov. strain GHG001, a high producer of endo-1,4-xylanase isolated from an insect pest of sugarcane.</title>
        <authorList>
            <person name="Oliveira J.V.D.C."/>
            <person name="dos Santos R.A.C."/>
            <person name="Borges T.A."/>
            <person name="Riano-Pachon D.M."/>
            <person name="Goldman G.H."/>
        </authorList>
    </citation>
    <scope>NUCLEOTIDE SEQUENCE [LARGE SCALE GENOMIC DNA]</scope>
    <source>
        <strain evidence="8">GHG001</strain>
    </source>
</reference>
<sequence>MFSDSDKLVVSTNEACLHKSDLKTLKTEEWLGDNVLAFHAEWLESLGGQLSSASSSKNVKMFPPSVVEVLCTLESAAAPDAASVVPKPKERFLLLPVSDRYAPGSPKHESSGSHWSLLLVDAASGAGYHLDSLGDCNRTAAKSVHSSIDRLVNPQNSQAPIPKKVDCLQHQENGSDCGIYVLLLSSLLQRRLSSPDAASYDLETVVETVCADASPKNVARFRKSYLKWLQEWGKKTHHHEHVEPTQKVKASFLDLFTELGVESADPVQAARKAAGKREAKRNRERKEQAQEARTLRQDTHSLERQIQRLEARQDTLSEEDREELKRLQAEVAKIKRIKEDYLRKHPDQRNFVRGYEETSVGSSSAKPGQANVTQPQHLPLRGDAPTPQSKQRDPRWSIYYDATFNPYGAPPPGMPYLEKPYAQLVEEGLIDAAKPPPLPEETDGAGEDSDDSSTDEELKDIVMPSGPPPIRLLSSGAGSRSHTRRGRGQPDLSRDGAHGAGRGGRGRGSALPHQHGPRQGPNHSRGGHAGPHHVPGGLSPRPPSTSRSIPVRPPAPMASAPASASTQGPAPPGPPGPPPSVPDGVVISAEPQLRNFKKESTAFVPAAIRKKQQEEKARTKRGMPGRIDAAPVSNDATDSYEASAKDKPDLLKSVQAHLPSKVADQRSSGSQSKKSDYDRFLDEVGDLL</sequence>